<reference evidence="10 11" key="1">
    <citation type="submission" date="2015-03" db="EMBL/GenBank/DDBJ databases">
        <title>Genome assembly of Sandaracinus amylolyticus DSM 53668.</title>
        <authorList>
            <person name="Sharma G."/>
            <person name="Subramanian S."/>
        </authorList>
    </citation>
    <scope>NUCLEOTIDE SEQUENCE [LARGE SCALE GENOMIC DNA]</scope>
    <source>
        <strain evidence="10 11">DSM 53668</strain>
    </source>
</reference>
<keyword evidence="2 6" id="KW-0547">Nucleotide-binding</keyword>
<evidence type="ECO:0000256" key="5">
    <source>
        <dbReference type="PROSITE-ProRule" id="PRU00169"/>
    </source>
</evidence>
<dbReference type="PROSITE" id="PS50110">
    <property type="entry name" value="RESPONSE_REGULATORY"/>
    <property type="match status" value="1"/>
</dbReference>
<gene>
    <name evidence="10" type="ORF">DB32_001883</name>
</gene>
<evidence type="ECO:0000256" key="6">
    <source>
        <dbReference type="PROSITE-ProRule" id="PRU10141"/>
    </source>
</evidence>
<evidence type="ECO:0000256" key="7">
    <source>
        <dbReference type="SAM" id="MobiDB-lite"/>
    </source>
</evidence>
<evidence type="ECO:0000313" key="10">
    <source>
        <dbReference type="EMBL" id="AKF04734.1"/>
    </source>
</evidence>
<dbReference type="SMART" id="SM00220">
    <property type="entry name" value="S_TKc"/>
    <property type="match status" value="1"/>
</dbReference>
<keyword evidence="11" id="KW-1185">Reference proteome</keyword>
<dbReference type="GO" id="GO:0004674">
    <property type="term" value="F:protein serine/threonine kinase activity"/>
    <property type="evidence" value="ECO:0007669"/>
    <property type="project" value="UniProtKB-KW"/>
</dbReference>
<dbReference type="InterPro" id="IPR000719">
    <property type="entry name" value="Prot_kinase_dom"/>
</dbReference>
<evidence type="ECO:0000256" key="3">
    <source>
        <dbReference type="ARBA" id="ARBA00022777"/>
    </source>
</evidence>
<dbReference type="PANTHER" id="PTHR43289">
    <property type="entry name" value="MITOGEN-ACTIVATED PROTEIN KINASE KINASE KINASE 20-RELATED"/>
    <property type="match status" value="1"/>
</dbReference>
<feature type="binding site" evidence="6">
    <location>
        <position position="296"/>
    </location>
    <ligand>
        <name>ATP</name>
        <dbReference type="ChEBI" id="CHEBI:30616"/>
    </ligand>
</feature>
<dbReference type="InterPro" id="IPR011009">
    <property type="entry name" value="Kinase-like_dom_sf"/>
</dbReference>
<dbReference type="SUPFAM" id="SSF56112">
    <property type="entry name" value="Protein kinase-like (PK-like)"/>
    <property type="match status" value="1"/>
</dbReference>
<feature type="domain" description="Response regulatory" evidence="9">
    <location>
        <begin position="547"/>
        <end position="665"/>
    </location>
</feature>
<keyword evidence="10" id="KW-0723">Serine/threonine-protein kinase</keyword>
<dbReference type="CDD" id="cd14014">
    <property type="entry name" value="STKc_PknB_like"/>
    <property type="match status" value="1"/>
</dbReference>
<keyword evidence="4 6" id="KW-0067">ATP-binding</keyword>
<name>A0A0F6SE81_9BACT</name>
<feature type="region of interest" description="Disordered" evidence="7">
    <location>
        <begin position="206"/>
        <end position="257"/>
    </location>
</feature>
<evidence type="ECO:0000259" key="8">
    <source>
        <dbReference type="PROSITE" id="PS50011"/>
    </source>
</evidence>
<dbReference type="InterPro" id="IPR011006">
    <property type="entry name" value="CheY-like_superfamily"/>
</dbReference>
<keyword evidence="5" id="KW-0597">Phosphoprotein</keyword>
<dbReference type="KEGG" id="samy:DB32_001883"/>
<evidence type="ECO:0000256" key="1">
    <source>
        <dbReference type="ARBA" id="ARBA00022679"/>
    </source>
</evidence>
<dbReference type="PROSITE" id="PS50011">
    <property type="entry name" value="PROTEIN_KINASE_DOM"/>
    <property type="match status" value="1"/>
</dbReference>
<dbReference type="InterPro" id="IPR017441">
    <property type="entry name" value="Protein_kinase_ATP_BS"/>
</dbReference>
<dbReference type="PROSITE" id="PS00107">
    <property type="entry name" value="PROTEIN_KINASE_ATP"/>
    <property type="match status" value="1"/>
</dbReference>
<feature type="domain" description="Protein kinase" evidence="8">
    <location>
        <begin position="267"/>
        <end position="533"/>
    </location>
</feature>
<evidence type="ECO:0000256" key="4">
    <source>
        <dbReference type="ARBA" id="ARBA00022840"/>
    </source>
</evidence>
<sequence length="667" mass="73637">MARRRDELEPGERRHHRIDDDHVEGAVIEEHERLVGRLDHARVGAAHRDQRELEEATGRRVVVEREHAAADERSRRRRHERRRGDRGDGARLVGDAPDRRDERERPRDHARAVVVPRREQLDLAGLGAERVVSVRARGAAEPMRGAADVLPRARVTGGQAIGGRAQLRGARREAVFHPRPQLREPLFQRGPGRIVAHASILPGVQRCGHARPLPMSGARRSDPDDDELPRTQPRRAGDVPAPETTRPPRARAWDGVPGPGELVADTYRITRVLGEGAMGVVMLARDERLERDVAIKLIHPDYVASPDAHARFVGEARTMARVRHENVVEIYTFGEHRVAGGQRAPYFVMEYVPGITLDARRRAQGVLSIDEVIGVLEQVCRGLGAIHRAGAVHRDLKPTNVLIGPAFRVAVADLGLARVLDRPRDAERDTVSGTPAYMSPEMVRGDVVPAGMHHRADVYSLAVMALELLTGRLPFETDDAVEMMTRHATEAPPRASEIRHELPRAFDEVLLRGMEKDPARRTASADAFRRELLEARDSASQHAGALRLLVADDDEDFAALVRETLDWAFPGAEIVVARDGEQALRELDRHPAALAVLDLDMPGLNGIELTAAIRATSRSERMPILVVTATGGAPDWRLLASLGADGFLVKPIDPMALVALARRTLAR</sequence>
<accession>A0A0F6SE81</accession>
<proteinExistence type="predicted"/>
<keyword evidence="3 10" id="KW-0418">Kinase</keyword>
<dbReference type="SUPFAM" id="SSF52172">
    <property type="entry name" value="CheY-like"/>
    <property type="match status" value="1"/>
</dbReference>
<dbReference type="AlphaFoldDB" id="A0A0F6SE81"/>
<dbReference type="Gene3D" id="3.40.50.2300">
    <property type="match status" value="1"/>
</dbReference>
<dbReference type="Pfam" id="PF00069">
    <property type="entry name" value="Pkinase"/>
    <property type="match status" value="1"/>
</dbReference>
<dbReference type="Pfam" id="PF00072">
    <property type="entry name" value="Response_reg"/>
    <property type="match status" value="1"/>
</dbReference>
<evidence type="ECO:0000313" key="11">
    <source>
        <dbReference type="Proteomes" id="UP000034883"/>
    </source>
</evidence>
<feature type="compositionally biased region" description="Basic and acidic residues" evidence="7">
    <location>
        <begin position="39"/>
        <end position="74"/>
    </location>
</feature>
<dbReference type="STRING" id="927083.DB32_001883"/>
<feature type="compositionally biased region" description="Basic and acidic residues" evidence="7">
    <location>
        <begin position="96"/>
        <end position="111"/>
    </location>
</feature>
<dbReference type="GO" id="GO:0000160">
    <property type="term" value="P:phosphorelay signal transduction system"/>
    <property type="evidence" value="ECO:0007669"/>
    <property type="project" value="InterPro"/>
</dbReference>
<organism evidence="10 11">
    <name type="scientific">Sandaracinus amylolyticus</name>
    <dbReference type="NCBI Taxonomy" id="927083"/>
    <lineage>
        <taxon>Bacteria</taxon>
        <taxon>Pseudomonadati</taxon>
        <taxon>Myxococcota</taxon>
        <taxon>Polyangia</taxon>
        <taxon>Polyangiales</taxon>
        <taxon>Sandaracinaceae</taxon>
        <taxon>Sandaracinus</taxon>
    </lineage>
</organism>
<dbReference type="InterPro" id="IPR001789">
    <property type="entry name" value="Sig_transdc_resp-reg_receiver"/>
</dbReference>
<dbReference type="GO" id="GO:0005524">
    <property type="term" value="F:ATP binding"/>
    <property type="evidence" value="ECO:0007669"/>
    <property type="project" value="UniProtKB-UniRule"/>
</dbReference>
<feature type="region of interest" description="Disordered" evidence="7">
    <location>
        <begin position="39"/>
        <end position="111"/>
    </location>
</feature>
<dbReference type="Gene3D" id="1.10.510.10">
    <property type="entry name" value="Transferase(Phosphotransferase) domain 1"/>
    <property type="match status" value="1"/>
</dbReference>
<keyword evidence="1" id="KW-0808">Transferase</keyword>
<dbReference type="CDD" id="cd00156">
    <property type="entry name" value="REC"/>
    <property type="match status" value="1"/>
</dbReference>
<feature type="region of interest" description="Disordered" evidence="7">
    <location>
        <begin position="1"/>
        <end position="26"/>
    </location>
</feature>
<protein>
    <submittedName>
        <fullName evidence="10">Serine/threonine protein kinase</fullName>
    </submittedName>
</protein>
<dbReference type="SMART" id="SM00448">
    <property type="entry name" value="REC"/>
    <property type="match status" value="1"/>
</dbReference>
<dbReference type="Gene3D" id="3.30.200.20">
    <property type="entry name" value="Phosphorylase Kinase, domain 1"/>
    <property type="match status" value="1"/>
</dbReference>
<dbReference type="EMBL" id="CP011125">
    <property type="protein sequence ID" value="AKF04734.1"/>
    <property type="molecule type" value="Genomic_DNA"/>
</dbReference>
<feature type="modified residue" description="4-aspartylphosphate" evidence="5">
    <location>
        <position position="598"/>
    </location>
</feature>
<dbReference type="Proteomes" id="UP000034883">
    <property type="component" value="Chromosome"/>
</dbReference>
<evidence type="ECO:0000259" key="9">
    <source>
        <dbReference type="PROSITE" id="PS50110"/>
    </source>
</evidence>
<evidence type="ECO:0000256" key="2">
    <source>
        <dbReference type="ARBA" id="ARBA00022741"/>
    </source>
</evidence>
<dbReference type="PANTHER" id="PTHR43289:SF34">
    <property type="entry name" value="SERINE_THREONINE-PROTEIN KINASE YBDM-RELATED"/>
    <property type="match status" value="1"/>
</dbReference>